<dbReference type="EMBL" id="BGPR01008674">
    <property type="protein sequence ID" value="GBN35283.1"/>
    <property type="molecule type" value="Genomic_DNA"/>
</dbReference>
<name>A0A4Y2N8M0_ARAVE</name>
<reference evidence="2 3" key="1">
    <citation type="journal article" date="2019" name="Sci. Rep.">
        <title>Orb-weaving spider Araneus ventricosus genome elucidates the spidroin gene catalogue.</title>
        <authorList>
            <person name="Kono N."/>
            <person name="Nakamura H."/>
            <person name="Ohtoshi R."/>
            <person name="Moran D.A.P."/>
            <person name="Shinohara A."/>
            <person name="Yoshida Y."/>
            <person name="Fujiwara M."/>
            <person name="Mori M."/>
            <person name="Tomita M."/>
            <person name="Arakawa K."/>
        </authorList>
    </citation>
    <scope>NUCLEOTIDE SEQUENCE [LARGE SCALE GENOMIC DNA]</scope>
</reference>
<gene>
    <name evidence="2" type="ORF">AVEN_125580_1</name>
</gene>
<evidence type="ECO:0000256" key="1">
    <source>
        <dbReference type="SAM" id="MobiDB-lite"/>
    </source>
</evidence>
<dbReference type="Proteomes" id="UP000499080">
    <property type="component" value="Unassembled WGS sequence"/>
</dbReference>
<comment type="caution">
    <text evidence="2">The sequence shown here is derived from an EMBL/GenBank/DDBJ whole genome shotgun (WGS) entry which is preliminary data.</text>
</comment>
<accession>A0A4Y2N8M0</accession>
<evidence type="ECO:0000313" key="2">
    <source>
        <dbReference type="EMBL" id="GBN35283.1"/>
    </source>
</evidence>
<feature type="region of interest" description="Disordered" evidence="1">
    <location>
        <begin position="1"/>
        <end position="20"/>
    </location>
</feature>
<protein>
    <submittedName>
        <fullName evidence="2">Uncharacterized protein</fullName>
    </submittedName>
</protein>
<feature type="compositionally biased region" description="Polar residues" evidence="1">
    <location>
        <begin position="1"/>
        <end position="15"/>
    </location>
</feature>
<evidence type="ECO:0000313" key="3">
    <source>
        <dbReference type="Proteomes" id="UP000499080"/>
    </source>
</evidence>
<sequence>MTKTTPELATPSPSFRITPAGGRLATAYDLASTTPAGGRLATAYDLASTRPTYTVDLQWNRVSSLEPSGPGSQELKTRPSQPSLKFRDS</sequence>
<keyword evidence="3" id="KW-1185">Reference proteome</keyword>
<organism evidence="2 3">
    <name type="scientific">Araneus ventricosus</name>
    <name type="common">Orbweaver spider</name>
    <name type="synonym">Epeira ventricosa</name>
    <dbReference type="NCBI Taxonomy" id="182803"/>
    <lineage>
        <taxon>Eukaryota</taxon>
        <taxon>Metazoa</taxon>
        <taxon>Ecdysozoa</taxon>
        <taxon>Arthropoda</taxon>
        <taxon>Chelicerata</taxon>
        <taxon>Arachnida</taxon>
        <taxon>Araneae</taxon>
        <taxon>Araneomorphae</taxon>
        <taxon>Entelegynae</taxon>
        <taxon>Araneoidea</taxon>
        <taxon>Araneidae</taxon>
        <taxon>Araneus</taxon>
    </lineage>
</organism>
<feature type="region of interest" description="Disordered" evidence="1">
    <location>
        <begin position="63"/>
        <end position="89"/>
    </location>
</feature>
<proteinExistence type="predicted"/>
<dbReference type="AlphaFoldDB" id="A0A4Y2N8M0"/>